<feature type="compositionally biased region" description="Polar residues" evidence="1">
    <location>
        <begin position="690"/>
        <end position="699"/>
    </location>
</feature>
<accession>A8BRV4</accession>
<feature type="region of interest" description="Disordered" evidence="1">
    <location>
        <begin position="1305"/>
        <end position="1333"/>
    </location>
</feature>
<dbReference type="GeneID" id="5698083"/>
<feature type="region of interest" description="Disordered" evidence="1">
    <location>
        <begin position="2049"/>
        <end position="2068"/>
    </location>
</feature>
<feature type="region of interest" description="Disordered" evidence="1">
    <location>
        <begin position="985"/>
        <end position="1012"/>
    </location>
</feature>
<dbReference type="HOGENOM" id="CLU_229582_0_0_1"/>
<feature type="region of interest" description="Disordered" evidence="1">
    <location>
        <begin position="2224"/>
        <end position="2253"/>
    </location>
</feature>
<feature type="compositionally biased region" description="Low complexity" evidence="1">
    <location>
        <begin position="712"/>
        <end position="731"/>
    </location>
</feature>
<proteinExistence type="predicted"/>
<evidence type="ECO:0000313" key="4">
    <source>
        <dbReference type="Proteomes" id="UP000001548"/>
    </source>
</evidence>
<dbReference type="OMA" id="CLEYIST"/>
<keyword evidence="4" id="KW-1185">Reference proteome</keyword>
<dbReference type="VEuPathDB" id="GiardiaDB:GL50803_111886"/>
<evidence type="ECO:0000256" key="2">
    <source>
        <dbReference type="SAM" id="Phobius"/>
    </source>
</evidence>
<feature type="compositionally biased region" description="Low complexity" evidence="1">
    <location>
        <begin position="2059"/>
        <end position="2068"/>
    </location>
</feature>
<organism evidence="3 4">
    <name type="scientific">Giardia intestinalis (strain ATCC 50803 / WB clone C6)</name>
    <name type="common">Giardia lamblia</name>
    <dbReference type="NCBI Taxonomy" id="184922"/>
    <lineage>
        <taxon>Eukaryota</taxon>
        <taxon>Metamonada</taxon>
        <taxon>Diplomonadida</taxon>
        <taxon>Hexamitidae</taxon>
        <taxon>Giardiinae</taxon>
        <taxon>Giardia</taxon>
    </lineage>
</organism>
<protein>
    <submittedName>
        <fullName evidence="3">Uncharacterized protein</fullName>
    </submittedName>
</protein>
<sequence length="2363" mass="262677">MDLFADGANLHRSFHCEKVFSKPRKDGVRTQSQPFAIKQFPRSFEALKEWANSSTTLKIVRPDPSKPNSSLPEPPRLSYSMAGKPPTILSGRSLLKFELLATQDPANPSEQYDNSAGQQLTRMQRYTDSLEQRRRALIDSFLQYIDKIFSSLYVDFDRARMTFQDYLSGVDARFLRLVKEPGVRPYAMNSSLQTIEAEVIMVFTKLRSSFDGLASMLREVVTDAVKTLSVGLGNACCTEGEILAYIGDIVHQVEERITRICTSMLMFITSSHNRALLCMEDGRGLCRRIIHQRKMELVHDFVEQYILFIHHEHEFSPVMVSAIQDVNTALQQFSSTLFNFITDLSIRTEHPRDMAVRLVKTVFLPRKQDVQYRLEELKLTVDDVYTSLAESTKDVLESLQQLDILSDDLRALITETLSHWKKRWDLRLSLIEETLIRTVHANSFFIACIISLCAAADTAVKHTTLLEDNWCRLCDDALKAIEERFTRDWSRSTKCLEYISTRVKNVWDISEAQKIKQISKKLLDALEHAIVQREEAVVNMTNQSPTGNKVLHTLLDIFSLELKESAFLTLFGTIADRDETLLSAVTLFNDTLVKNPVQDVTVDDLVDCAAVVLRDVPFPTGSLAEPWSCAEYQITELTDLISERSADIGVINRLATASDLQNHEHIQDDSKTVPNKIEQHPPSNVRPDSKANNRASTPNQDKKRASSKGRPLSSDQAAESDSSSAHHLLLEPPDFDKDVDMKAYISAYGFSYFQDAATPAQVLAEFTQLLSPEPGNKEKDKGKQAAQVPEQKPLIFSLIAPRYQQVLFSKEVPYDKTCVCVFINLPADLRLILYHSLLRLLYKDGERIAYNRAVSDFKDSILSYRSAYLQKLNSVATEAYASALAEWEKETAKKAKAAPKSKTSTSRPESRPDGNDEDERPVEPVLATQLPDYVEAVIAGIKVPDERPLDELDVYLKLVYTVLDFEHLKIVPLTVGQDMPVSTNPLLSPPAAAPPSSTKDAKKAVSQPPPKSSLLKAFTKSPTLLNFEKIVSQPKYSVSVDDLMFSDCVYDRARDTLTKLKQTVVALSCQGKRLTASANSEKRLSSKNTVGNRQSPNMGSQIIENSLAARNKDRIDELLTLARPCSSAEESQNDLACSIGYRSIISPGSSKSQRMVGPPNILGSTSAAHSLESQQADAMANATSDIIMDCRSYTSSDSLAIKLVLGNISTHVIALIMSRLAETYSSILSRSMGNIRRILTISDDLRTSLVPYTVKLLHSEVAQIESRCSKYVGVEYRTLNRAMSTILSLRKRILDATVTPEVPVGAAAPSGSRSASGSGARAPSRGKQTVSSTGEARLFQESLALLSAKRLDRFVELTFDSSRGIVTSLRLRKQLSASHPLFKHTESAYKTKFDAVVNENILLFPEQADRTIIYACDAFIAECKVLLKKNFSTLIHNDINSAERITQSFTKQAIGWSGLDSAGPFDFAVADLAVSLLRNNYGEVQPLVDTAASTVKIHPAIAASQSLLATIGMLREEAYSRLHTDLLFFKYLMQNVSQAVKLANSEYSAKVSTVEAMKKKCISIKTMALNRLFLFKERMSAIREIFMQTAKCPNKTSLNSVFSNTLSAIEASFELEQIAYYLSYTVVLQFVFYPFELSLINRHHTFLTSYDLFKQRSKAFNSFAGALIGAIVAVLNILCSATVLQTPFTYQEEVRERFCSPPGYRISPTRGSSPKRLVTQQPNLVSRTIDLHAADISELPSTIFSKVQQFFSRATNYKPGMKAFYNTSIECDICTQLQAELEQMFSTYTLFQPIYVPRDDELATVQLPVIEPRELDGMEIVSTAESSKKDLRPATPVEECVASPTQQMVLPAMKIKRLKDSSFQDELSLLQHYYREAYDSINQLVTEARTQLHDLMVQRDKLFDTLIKQFSACSFEITYRSIERAWKVYKEGYKNNCDAFSQRFAKIYDSFRPALIKFPEKALGMQQEIKTSLSEYTSTSQGLLNSLNKDLLTLLSISNCLLVTVPATLLSLYPSWAGDNRVSYCASLQISELLSFLSPVGSTIDGSARAQAAGKKRPTSGASSAASVANTTVPSSSMAVKLLGDEQSTKILIDSCVSSESEIKSCSATFVQVMQHIEASINSGKAVFETEPTAAFSTAHQNQPPSGKVKEAAQTGCLQSAILPSSGLDFITAEATQLEIFFNTFSGKSILLEEPQILSTLTCRNLDDVLQHLLKYKAGLSGDQTQQASPLRDKDKKKQPADPKKPSGATTEVDGAVSPPVIYYKLGHVTLPLIDSMGNGVKDGVLTHLPEQVQLLIGCSYDAVKMLLKSLKNSRRLNSLASGYLAESAKMEQEANEDIEHMKAEFTQAFNLLNNPKLANFAI</sequence>
<feature type="compositionally biased region" description="Basic and acidic residues" evidence="1">
    <location>
        <begin position="661"/>
        <end position="671"/>
    </location>
</feature>
<feature type="transmembrane region" description="Helical" evidence="2">
    <location>
        <begin position="1618"/>
        <end position="1639"/>
    </location>
</feature>
<feature type="transmembrane region" description="Helical" evidence="2">
    <location>
        <begin position="1659"/>
        <end position="1678"/>
    </location>
</feature>
<reference evidence="3 4" key="1">
    <citation type="journal article" date="2007" name="Science">
        <title>Genomic minimalism in the early diverging intestinal parasite Giardia lamblia.</title>
        <authorList>
            <person name="Morrison H.G."/>
            <person name="McArthur A.G."/>
            <person name="Gillin F.D."/>
            <person name="Aley S.B."/>
            <person name="Adam R.D."/>
            <person name="Olsen G.J."/>
            <person name="Best A.A."/>
            <person name="Cande W.Z."/>
            <person name="Chen F."/>
            <person name="Cipriano M.J."/>
            <person name="Davids B.J."/>
            <person name="Dawson S.C."/>
            <person name="Elmendorf H.G."/>
            <person name="Hehl A.B."/>
            <person name="Holder M.E."/>
            <person name="Huse S.M."/>
            <person name="Kim U.U."/>
            <person name="Lasek-Nesselquist E."/>
            <person name="Manning G."/>
            <person name="Nigam A."/>
            <person name="Nixon J.E."/>
            <person name="Palm D."/>
            <person name="Passamaneck N.E."/>
            <person name="Prabhu A."/>
            <person name="Reich C.I."/>
            <person name="Reiner D.S."/>
            <person name="Samuelson J."/>
            <person name="Svard S.G."/>
            <person name="Sogin M.L."/>
        </authorList>
    </citation>
    <scope>NUCLEOTIDE SEQUENCE [LARGE SCALE GENOMIC DNA]</scope>
    <source>
        <strain evidence="3 4">WB C6</strain>
    </source>
</reference>
<feature type="region of interest" description="Disordered" evidence="1">
    <location>
        <begin position="661"/>
        <end position="732"/>
    </location>
</feature>
<gene>
    <name evidence="3" type="ORF">GL50803_00111886</name>
</gene>
<dbReference type="EMBL" id="AACB03000002">
    <property type="protein sequence ID" value="KAE8304474.1"/>
    <property type="molecule type" value="Genomic_DNA"/>
</dbReference>
<keyword evidence="2" id="KW-0812">Transmembrane</keyword>
<feature type="compositionally biased region" description="Polar residues" evidence="1">
    <location>
        <begin position="1086"/>
        <end position="1100"/>
    </location>
</feature>
<feature type="region of interest" description="Disordered" evidence="1">
    <location>
        <begin position="58"/>
        <end position="82"/>
    </location>
</feature>
<evidence type="ECO:0000256" key="1">
    <source>
        <dbReference type="SAM" id="MobiDB-lite"/>
    </source>
</evidence>
<keyword evidence="2" id="KW-0472">Membrane</keyword>
<feature type="compositionally biased region" description="Basic and acidic residues" evidence="1">
    <location>
        <begin position="2231"/>
        <end position="2245"/>
    </location>
</feature>
<dbReference type="Proteomes" id="UP000001548">
    <property type="component" value="Unassembled WGS sequence"/>
</dbReference>
<comment type="caution">
    <text evidence="3">The sequence shown here is derived from an EMBL/GenBank/DDBJ whole genome shotgun (WGS) entry which is preliminary data.</text>
</comment>
<keyword evidence="2" id="KW-1133">Transmembrane helix</keyword>
<feature type="region of interest" description="Disordered" evidence="1">
    <location>
        <begin position="895"/>
        <end position="921"/>
    </location>
</feature>
<evidence type="ECO:0000313" key="3">
    <source>
        <dbReference type="EMBL" id="KAE8304474.1"/>
    </source>
</evidence>
<feature type="region of interest" description="Disordered" evidence="1">
    <location>
        <begin position="1078"/>
        <end position="1100"/>
    </location>
</feature>
<feature type="compositionally biased region" description="Low complexity" evidence="1">
    <location>
        <begin position="1305"/>
        <end position="1326"/>
    </location>
</feature>
<dbReference type="KEGG" id="gla:GL50803_00111886"/>
<dbReference type="RefSeq" id="XP_001705207.1">
    <property type="nucleotide sequence ID" value="XM_001705155.1"/>
</dbReference>
<name>A8BRV4_GIAIC</name>
<dbReference type="SMR" id="A8BRV4"/>